<gene>
    <name evidence="1" type="ORF">FHX40_1823</name>
</gene>
<name>A0A543IX17_9ACTN</name>
<accession>A0A543IX17</accession>
<organism evidence="1 2">
    <name type="scientific">Thermopolyspora flexuosa</name>
    <dbReference type="NCBI Taxonomy" id="103836"/>
    <lineage>
        <taxon>Bacteria</taxon>
        <taxon>Bacillati</taxon>
        <taxon>Actinomycetota</taxon>
        <taxon>Actinomycetes</taxon>
        <taxon>Streptosporangiales</taxon>
        <taxon>Streptosporangiaceae</taxon>
        <taxon>Thermopolyspora</taxon>
    </lineage>
</organism>
<dbReference type="EMBL" id="VFPQ01000001">
    <property type="protein sequence ID" value="TQM75124.1"/>
    <property type="molecule type" value="Genomic_DNA"/>
</dbReference>
<keyword evidence="2" id="KW-1185">Reference proteome</keyword>
<reference evidence="1 2" key="1">
    <citation type="submission" date="2019-06" db="EMBL/GenBank/DDBJ databases">
        <title>Sequencing the genomes of 1000 actinobacteria strains.</title>
        <authorList>
            <person name="Klenk H.-P."/>
        </authorList>
    </citation>
    <scope>NUCLEOTIDE SEQUENCE [LARGE SCALE GENOMIC DNA]</scope>
    <source>
        <strain evidence="1 2">DSM 43186</strain>
    </source>
</reference>
<protein>
    <submittedName>
        <fullName evidence="1">Uncharacterized protein</fullName>
    </submittedName>
</protein>
<evidence type="ECO:0000313" key="2">
    <source>
        <dbReference type="Proteomes" id="UP000319213"/>
    </source>
</evidence>
<dbReference type="Proteomes" id="UP000319213">
    <property type="component" value="Unassembled WGS sequence"/>
</dbReference>
<proteinExistence type="predicted"/>
<dbReference type="AlphaFoldDB" id="A0A543IX17"/>
<sequence>MADQTEWQFTKLVRFVGELRKLERATLANLPLRAEPVLRRRSACGLGGIVTVQQRSRRIYTSDQRSRWLVAACDRGSAGLIVAENR</sequence>
<evidence type="ECO:0000313" key="1">
    <source>
        <dbReference type="EMBL" id="TQM75124.1"/>
    </source>
</evidence>
<comment type="caution">
    <text evidence="1">The sequence shown here is derived from an EMBL/GenBank/DDBJ whole genome shotgun (WGS) entry which is preliminary data.</text>
</comment>